<evidence type="ECO:0000256" key="1">
    <source>
        <dbReference type="SAM" id="MobiDB-lite"/>
    </source>
</evidence>
<feature type="region of interest" description="Disordered" evidence="1">
    <location>
        <begin position="54"/>
        <end position="76"/>
    </location>
</feature>
<protein>
    <submittedName>
        <fullName evidence="2">Uncharacterized protein</fullName>
    </submittedName>
</protein>
<feature type="compositionally biased region" description="Basic and acidic residues" evidence="1">
    <location>
        <begin position="1"/>
        <end position="13"/>
    </location>
</feature>
<proteinExistence type="predicted"/>
<gene>
    <name evidence="2" type="ORF">C0Z19_14750</name>
</gene>
<accession>A0A2N7W3W0</accession>
<evidence type="ECO:0000313" key="2">
    <source>
        <dbReference type="EMBL" id="PMS24081.1"/>
    </source>
</evidence>
<comment type="caution">
    <text evidence="2">The sequence shown here is derived from an EMBL/GenBank/DDBJ whole genome shotgun (WGS) entry which is preliminary data.</text>
</comment>
<name>A0A2N7W3W0_9BURK</name>
<dbReference type="Proteomes" id="UP000235347">
    <property type="component" value="Unassembled WGS sequence"/>
</dbReference>
<dbReference type="EMBL" id="PNYB01000011">
    <property type="protein sequence ID" value="PMS24081.1"/>
    <property type="molecule type" value="Genomic_DNA"/>
</dbReference>
<reference evidence="2 3" key="1">
    <citation type="submission" date="2018-01" db="EMBL/GenBank/DDBJ databases">
        <title>Whole genome analyses suggest that Burkholderia sensu lato contains two further novel genera in the rhizoxinica-symbiotica group Mycetohabitans gen. nov., and Trinickia gen. nov.: implications for the evolution of diazotrophy and nodulation in the Burkholderiaceae.</title>
        <authorList>
            <person name="Estrada-de los Santos P."/>
            <person name="Palmer M."/>
            <person name="Chavez-Ramirez B."/>
            <person name="Beukes C."/>
            <person name="Steenkamp E.T."/>
            <person name="Hirsch A.M."/>
            <person name="Manyaka P."/>
            <person name="Maluk M."/>
            <person name="Lafos M."/>
            <person name="Crook M."/>
            <person name="Gross E."/>
            <person name="Simon M.F."/>
            <person name="Bueno dos Reis Junior F."/>
            <person name="Poole P.S."/>
            <person name="Venter S.N."/>
            <person name="James E.K."/>
        </authorList>
    </citation>
    <scope>NUCLEOTIDE SEQUENCE [LARGE SCALE GENOMIC DNA]</scope>
    <source>
        <strain evidence="2 3">GP25-8</strain>
    </source>
</reference>
<keyword evidence="3" id="KW-1185">Reference proteome</keyword>
<sequence length="76" mass="8813">MVEEDGRRERVDAGNRSTQRSIDAVPAKARQLRFVTSPDGFRFRLRFCQTKRLPFPSGVRDGQHPGQRLSAQMRRQ</sequence>
<evidence type="ECO:0000313" key="3">
    <source>
        <dbReference type="Proteomes" id="UP000235347"/>
    </source>
</evidence>
<dbReference type="AlphaFoldDB" id="A0A2N7W3W0"/>
<organism evidence="2 3">
    <name type="scientific">Trinickia soli</name>
    <dbReference type="NCBI Taxonomy" id="380675"/>
    <lineage>
        <taxon>Bacteria</taxon>
        <taxon>Pseudomonadati</taxon>
        <taxon>Pseudomonadota</taxon>
        <taxon>Betaproteobacteria</taxon>
        <taxon>Burkholderiales</taxon>
        <taxon>Burkholderiaceae</taxon>
        <taxon>Trinickia</taxon>
    </lineage>
</organism>
<feature type="region of interest" description="Disordered" evidence="1">
    <location>
        <begin position="1"/>
        <end position="24"/>
    </location>
</feature>